<feature type="transmembrane region" description="Helical" evidence="2">
    <location>
        <begin position="34"/>
        <end position="58"/>
    </location>
</feature>
<feature type="region of interest" description="Disordered" evidence="1">
    <location>
        <begin position="1"/>
        <end position="30"/>
    </location>
</feature>
<gene>
    <name evidence="3" type="ORF">J2S67_001494</name>
</gene>
<dbReference type="RefSeq" id="WP_052048752.1">
    <property type="nucleotide sequence ID" value="NZ_JAVDXX010000001.1"/>
</dbReference>
<dbReference type="NCBIfam" id="TIGR03816">
    <property type="entry name" value="tadE_like_DECH"/>
    <property type="match status" value="1"/>
</dbReference>
<feature type="compositionally biased region" description="Basic and acidic residues" evidence="1">
    <location>
        <begin position="13"/>
        <end position="28"/>
    </location>
</feature>
<dbReference type="Proteomes" id="UP001180715">
    <property type="component" value="Unassembled WGS sequence"/>
</dbReference>
<dbReference type="EMBL" id="JAVDXX010000001">
    <property type="protein sequence ID" value="MDR7294226.1"/>
    <property type="molecule type" value="Genomic_DNA"/>
</dbReference>
<proteinExistence type="predicted"/>
<keyword evidence="2" id="KW-1133">Transmembrane helix</keyword>
<comment type="caution">
    <text evidence="3">The sequence shown here is derived from an EMBL/GenBank/DDBJ whole genome shotgun (WGS) entry which is preliminary data.</text>
</comment>
<evidence type="ECO:0000313" key="3">
    <source>
        <dbReference type="EMBL" id="MDR7294226.1"/>
    </source>
</evidence>
<accession>A0ABU1Z2K0</accession>
<organism evidence="3 4">
    <name type="scientific">Pseudoglutamicibacter albus</name>
    <dbReference type="NCBI Taxonomy" id="98671"/>
    <lineage>
        <taxon>Bacteria</taxon>
        <taxon>Bacillati</taxon>
        <taxon>Actinomycetota</taxon>
        <taxon>Actinomycetes</taxon>
        <taxon>Micrococcales</taxon>
        <taxon>Micrococcaceae</taxon>
        <taxon>Pseudoglutamicibacter</taxon>
    </lineage>
</organism>
<reference evidence="3" key="1">
    <citation type="submission" date="2023-07" db="EMBL/GenBank/DDBJ databases">
        <title>Sequencing the genomes of 1000 actinobacteria strains.</title>
        <authorList>
            <person name="Klenk H.-P."/>
        </authorList>
    </citation>
    <scope>NUCLEOTIDE SEQUENCE</scope>
    <source>
        <strain evidence="3">DSM 13068</strain>
    </source>
</reference>
<dbReference type="InterPro" id="IPR021202">
    <property type="entry name" value="Rv3654c-like"/>
</dbReference>
<evidence type="ECO:0000256" key="1">
    <source>
        <dbReference type="SAM" id="MobiDB-lite"/>
    </source>
</evidence>
<evidence type="ECO:0000313" key="4">
    <source>
        <dbReference type="Proteomes" id="UP001180715"/>
    </source>
</evidence>
<keyword evidence="2" id="KW-0472">Membrane</keyword>
<name>A0ABU1Z2K0_9MICC</name>
<protein>
    <submittedName>
        <fullName evidence="3">Secretion/DNA translocation related TadE-like protein</fullName>
    </submittedName>
</protein>
<evidence type="ECO:0000256" key="2">
    <source>
        <dbReference type="SAM" id="Phobius"/>
    </source>
</evidence>
<keyword evidence="4" id="KW-1185">Reference proteome</keyword>
<keyword evidence="2" id="KW-0812">Transmembrane</keyword>
<sequence>MRSNKPLRTGEQQPREDGSRKESPREDWTQETGAATALVIGLLVFGLLAALSVAMWAVSAADQARAKTAADLAALAAADAHRGVISAGNPCALAATIAAKHESELTTCTLLAGEGATVRIVTKAHRSGWFKGWPLPAMQAESYAGPPTIEGAE</sequence>